<gene>
    <name evidence="7" type="primary">RPA49</name>
    <name evidence="7" type="ORF">GGH94_002698</name>
</gene>
<feature type="compositionally biased region" description="Polar residues" evidence="6">
    <location>
        <begin position="10"/>
        <end position="24"/>
    </location>
</feature>
<keyword evidence="3 7" id="KW-0240">DNA-directed RNA polymerase</keyword>
<keyword evidence="5" id="KW-0539">Nucleus</keyword>
<feature type="region of interest" description="Disordered" evidence="6">
    <location>
        <begin position="189"/>
        <end position="210"/>
    </location>
</feature>
<dbReference type="EMBL" id="JANBUY010000078">
    <property type="protein sequence ID" value="KAJ2864752.1"/>
    <property type="molecule type" value="Genomic_DNA"/>
</dbReference>
<evidence type="ECO:0000256" key="1">
    <source>
        <dbReference type="ARBA" id="ARBA00004604"/>
    </source>
</evidence>
<comment type="similarity">
    <text evidence="2">Belongs to the eukaryotic RPA49/POLR1E RNA polymerase subunit family.</text>
</comment>
<evidence type="ECO:0000256" key="2">
    <source>
        <dbReference type="ARBA" id="ARBA00009430"/>
    </source>
</evidence>
<organism evidence="7 8">
    <name type="scientific">Coemansia aciculifera</name>
    <dbReference type="NCBI Taxonomy" id="417176"/>
    <lineage>
        <taxon>Eukaryota</taxon>
        <taxon>Fungi</taxon>
        <taxon>Fungi incertae sedis</taxon>
        <taxon>Zoopagomycota</taxon>
        <taxon>Kickxellomycotina</taxon>
        <taxon>Kickxellomycetes</taxon>
        <taxon>Kickxellales</taxon>
        <taxon>Kickxellaceae</taxon>
        <taxon>Coemansia</taxon>
    </lineage>
</organism>
<comment type="caution">
    <text evidence="7">The sequence shown here is derived from an EMBL/GenBank/DDBJ whole genome shotgun (WGS) entry which is preliminary data.</text>
</comment>
<name>A0A9W8IQ60_9FUNG</name>
<proteinExistence type="inferred from homology"/>
<dbReference type="GO" id="GO:0003677">
    <property type="term" value="F:DNA binding"/>
    <property type="evidence" value="ECO:0007669"/>
    <property type="project" value="InterPro"/>
</dbReference>
<evidence type="ECO:0000256" key="3">
    <source>
        <dbReference type="ARBA" id="ARBA00022478"/>
    </source>
</evidence>
<evidence type="ECO:0000313" key="8">
    <source>
        <dbReference type="Proteomes" id="UP001140074"/>
    </source>
</evidence>
<dbReference type="GO" id="GO:0005730">
    <property type="term" value="C:nucleolus"/>
    <property type="evidence" value="ECO:0007669"/>
    <property type="project" value="UniProtKB-SubCell"/>
</dbReference>
<accession>A0A9W8IQ60</accession>
<dbReference type="AlphaFoldDB" id="A0A9W8IQ60"/>
<evidence type="ECO:0000313" key="7">
    <source>
        <dbReference type="EMBL" id="KAJ2864752.1"/>
    </source>
</evidence>
<evidence type="ECO:0000256" key="4">
    <source>
        <dbReference type="ARBA" id="ARBA00023163"/>
    </source>
</evidence>
<evidence type="ECO:0000256" key="5">
    <source>
        <dbReference type="ARBA" id="ARBA00023242"/>
    </source>
</evidence>
<dbReference type="Proteomes" id="UP001140074">
    <property type="component" value="Unassembled WGS sequence"/>
</dbReference>
<sequence length="430" mass="47290">MGTKRKQAEVSGNNATSDTTGQEVSISIDKSPANIQPVLATFLAAVPPVASSFSTYKYISNTKNDDCIVVSETDKVEYVGQNFENGKPLMNGCKYMIGIYDPKKDTVVFRQAPYVRVNTVIKSLKNSRGVAERTNQNQIMQARNDLGVEFGSKKQKAGIRAEERNKINMDNVRSDMDVIGASIEQRTSSMPTAQEIAKDNEKARPVPKYDPDAKTAAEIYDMEDVLSKSNAAFINALALAKVTDPEERKKLVPVRTDFVAKKIEQIVGQKKPDLALLRRVMYLAYLIKFVNIGRKAMQSRETCVRTLCCSPEIANVIFDKFADCVAGAANPDGSPVYIKTTASESKLMCHIFVLMLSLNSWILIPTEVAADLGMEVRTTMRYLESVGCKMEALSSSGDAATKGRKLATSNKKAVLKAPIKFPKANLRGKN</sequence>
<reference evidence="7" key="1">
    <citation type="submission" date="2022-07" db="EMBL/GenBank/DDBJ databases">
        <title>Phylogenomic reconstructions and comparative analyses of Kickxellomycotina fungi.</title>
        <authorList>
            <person name="Reynolds N.K."/>
            <person name="Stajich J.E."/>
            <person name="Barry K."/>
            <person name="Grigoriev I.V."/>
            <person name="Crous P."/>
            <person name="Smith M.E."/>
        </authorList>
    </citation>
    <scope>NUCLEOTIDE SEQUENCE</scope>
    <source>
        <strain evidence="7">RSA 476</strain>
    </source>
</reference>
<dbReference type="GO" id="GO:0000428">
    <property type="term" value="C:DNA-directed RNA polymerase complex"/>
    <property type="evidence" value="ECO:0007669"/>
    <property type="project" value="UniProtKB-KW"/>
</dbReference>
<keyword evidence="4" id="KW-0804">Transcription</keyword>
<dbReference type="GO" id="GO:0006351">
    <property type="term" value="P:DNA-templated transcription"/>
    <property type="evidence" value="ECO:0007669"/>
    <property type="project" value="InterPro"/>
</dbReference>
<dbReference type="Pfam" id="PF06870">
    <property type="entry name" value="RNA_pol_I_A49"/>
    <property type="match status" value="1"/>
</dbReference>
<keyword evidence="8" id="KW-1185">Reference proteome</keyword>
<evidence type="ECO:0000256" key="6">
    <source>
        <dbReference type="SAM" id="MobiDB-lite"/>
    </source>
</evidence>
<feature type="region of interest" description="Disordered" evidence="6">
    <location>
        <begin position="1"/>
        <end position="24"/>
    </location>
</feature>
<protein>
    <submittedName>
        <fullName evidence="7">DNA-directed RNA polymerase I subunit rpa49</fullName>
    </submittedName>
</protein>
<dbReference type="InterPro" id="IPR009668">
    <property type="entry name" value="RNA_pol-assoc_fac_A49-like"/>
</dbReference>
<dbReference type="PANTHER" id="PTHR14440">
    <property type="entry name" value="DNA-DIRECTED RNA POLYMERASE I SUBUNIT RPA49"/>
    <property type="match status" value="1"/>
</dbReference>
<feature type="compositionally biased region" description="Basic and acidic residues" evidence="6">
    <location>
        <begin position="196"/>
        <end position="210"/>
    </location>
</feature>
<comment type="subcellular location">
    <subcellularLocation>
        <location evidence="1">Nucleus</location>
        <location evidence="1">Nucleolus</location>
    </subcellularLocation>
</comment>